<dbReference type="SUPFAM" id="SSF46894">
    <property type="entry name" value="C-terminal effector domain of the bipartite response regulators"/>
    <property type="match status" value="1"/>
</dbReference>
<evidence type="ECO:0000313" key="8">
    <source>
        <dbReference type="EMBL" id="BBB30503.1"/>
    </source>
</evidence>
<evidence type="ECO:0000256" key="2">
    <source>
        <dbReference type="ARBA" id="ARBA00023015"/>
    </source>
</evidence>
<dbReference type="InterPro" id="IPR039420">
    <property type="entry name" value="WalR-like"/>
</dbReference>
<evidence type="ECO:0000259" key="7">
    <source>
        <dbReference type="PROSITE" id="PS50110"/>
    </source>
</evidence>
<dbReference type="CDD" id="cd17535">
    <property type="entry name" value="REC_NarL-like"/>
    <property type="match status" value="1"/>
</dbReference>
<dbReference type="EMBL" id="AP014546">
    <property type="protein sequence ID" value="BBB30503.1"/>
    <property type="molecule type" value="Genomic_DNA"/>
</dbReference>
<evidence type="ECO:0000313" key="9">
    <source>
        <dbReference type="Proteomes" id="UP000595332"/>
    </source>
</evidence>
<feature type="modified residue" description="4-aspartylphosphate" evidence="5">
    <location>
        <position position="58"/>
    </location>
</feature>
<sequence length="217" mass="24011">MGNRMIRVLLVDDHPLVLDGINACLSSQEGIEVVGQANNGLEALELAEALIPDVVLMDVSMPVMNGLEATKELKIRFPDFRVLILSMHENREYILQLIQSGAAGYVLKDVSSEELVKAIEVVHQGGTYFSSRASETLVKHFDSGRRHAVIDDSRPNLTKREETVLKLLAEGGSNKDIARQLDISVRTVETHRQNIKQKLNIQTAAGLAKYAIENEIV</sequence>
<dbReference type="InterPro" id="IPR058245">
    <property type="entry name" value="NreC/VraR/RcsB-like_REC"/>
</dbReference>
<keyword evidence="4" id="KW-0804">Transcription</keyword>
<dbReference type="SUPFAM" id="SSF52172">
    <property type="entry name" value="CheY-like"/>
    <property type="match status" value="1"/>
</dbReference>
<dbReference type="GO" id="GO:0006355">
    <property type="term" value="P:regulation of DNA-templated transcription"/>
    <property type="evidence" value="ECO:0007669"/>
    <property type="project" value="InterPro"/>
</dbReference>
<dbReference type="Gene3D" id="3.40.50.2300">
    <property type="match status" value="1"/>
</dbReference>
<dbReference type="GO" id="GO:0000160">
    <property type="term" value="P:phosphorelay signal transduction system"/>
    <property type="evidence" value="ECO:0007669"/>
    <property type="project" value="InterPro"/>
</dbReference>
<dbReference type="GO" id="GO:0003677">
    <property type="term" value="F:DNA binding"/>
    <property type="evidence" value="ECO:0007669"/>
    <property type="project" value="UniProtKB-KW"/>
</dbReference>
<dbReference type="SMART" id="SM00448">
    <property type="entry name" value="REC"/>
    <property type="match status" value="1"/>
</dbReference>
<evidence type="ECO:0000256" key="3">
    <source>
        <dbReference type="ARBA" id="ARBA00023125"/>
    </source>
</evidence>
<dbReference type="InterPro" id="IPR001789">
    <property type="entry name" value="Sig_transdc_resp-reg_receiver"/>
</dbReference>
<feature type="domain" description="HTH luxR-type" evidence="6">
    <location>
        <begin position="150"/>
        <end position="215"/>
    </location>
</feature>
<dbReference type="KEGG" id="njp:NEJAP_2558"/>
<keyword evidence="2" id="KW-0805">Transcription regulation</keyword>
<dbReference type="SMART" id="SM00421">
    <property type="entry name" value="HTH_LUXR"/>
    <property type="match status" value="1"/>
</dbReference>
<keyword evidence="3" id="KW-0238">DNA-binding</keyword>
<feature type="domain" description="Response regulatory" evidence="7">
    <location>
        <begin position="7"/>
        <end position="123"/>
    </location>
</feature>
<evidence type="ECO:0000256" key="1">
    <source>
        <dbReference type="ARBA" id="ARBA00022553"/>
    </source>
</evidence>
<dbReference type="PRINTS" id="PR00038">
    <property type="entry name" value="HTHLUXR"/>
</dbReference>
<reference evidence="8 9" key="1">
    <citation type="journal article" date="2008" name="Int. J. Syst. Evol. Microbiol.">
        <title>Neptunomonas japonica sp. nov., an Osedax japonicus symbiont-like bacterium isolated from sediment adjacent to sperm whale carcasses off Kagoshima, Japan.</title>
        <authorList>
            <person name="Miyazaki M."/>
            <person name="Nogi Y."/>
            <person name="Fujiwara Y."/>
            <person name="Kawato M."/>
            <person name="Kubokawa K."/>
            <person name="Horikoshi K."/>
        </authorList>
    </citation>
    <scope>NUCLEOTIDE SEQUENCE [LARGE SCALE GENOMIC DNA]</scope>
    <source>
        <strain evidence="8 9">JAMM 1380</strain>
    </source>
</reference>
<keyword evidence="9" id="KW-1185">Reference proteome</keyword>
<evidence type="ECO:0000259" key="6">
    <source>
        <dbReference type="PROSITE" id="PS50043"/>
    </source>
</evidence>
<dbReference type="PROSITE" id="PS00622">
    <property type="entry name" value="HTH_LUXR_1"/>
    <property type="match status" value="1"/>
</dbReference>
<dbReference type="PROSITE" id="PS50110">
    <property type="entry name" value="RESPONSE_REGULATORY"/>
    <property type="match status" value="1"/>
</dbReference>
<dbReference type="InterPro" id="IPR011006">
    <property type="entry name" value="CheY-like_superfamily"/>
</dbReference>
<dbReference type="InterPro" id="IPR016032">
    <property type="entry name" value="Sig_transdc_resp-reg_C-effctor"/>
</dbReference>
<dbReference type="CDD" id="cd06170">
    <property type="entry name" value="LuxR_C_like"/>
    <property type="match status" value="1"/>
</dbReference>
<evidence type="ECO:0000256" key="5">
    <source>
        <dbReference type="PROSITE-ProRule" id="PRU00169"/>
    </source>
</evidence>
<dbReference type="PROSITE" id="PS50043">
    <property type="entry name" value="HTH_LUXR_2"/>
    <property type="match status" value="1"/>
</dbReference>
<dbReference type="Pfam" id="PF00072">
    <property type="entry name" value="Response_reg"/>
    <property type="match status" value="1"/>
</dbReference>
<proteinExistence type="predicted"/>
<keyword evidence="1 5" id="KW-0597">Phosphoprotein</keyword>
<dbReference type="PANTHER" id="PTHR43214">
    <property type="entry name" value="TWO-COMPONENT RESPONSE REGULATOR"/>
    <property type="match status" value="1"/>
</dbReference>
<dbReference type="Proteomes" id="UP000595332">
    <property type="component" value="Chromosome"/>
</dbReference>
<dbReference type="InterPro" id="IPR000792">
    <property type="entry name" value="Tscrpt_reg_LuxR_C"/>
</dbReference>
<name>A0A7R6PJ17_9GAMM</name>
<gene>
    <name evidence="8" type="ORF">NEJAP_2558</name>
</gene>
<dbReference type="PANTHER" id="PTHR43214:SF41">
    <property type="entry name" value="NITRATE_NITRITE RESPONSE REGULATOR PROTEIN NARP"/>
    <property type="match status" value="1"/>
</dbReference>
<accession>A0A7R6PJ17</accession>
<organism evidence="8 9">
    <name type="scientific">Neptunomonas japonica JAMM 1380</name>
    <dbReference type="NCBI Taxonomy" id="1441457"/>
    <lineage>
        <taxon>Bacteria</taxon>
        <taxon>Pseudomonadati</taxon>
        <taxon>Pseudomonadota</taxon>
        <taxon>Gammaproteobacteria</taxon>
        <taxon>Oceanospirillales</taxon>
        <taxon>Oceanospirillaceae</taxon>
        <taxon>Neptunomonas</taxon>
    </lineage>
</organism>
<evidence type="ECO:0000256" key="4">
    <source>
        <dbReference type="ARBA" id="ARBA00023163"/>
    </source>
</evidence>
<protein>
    <submittedName>
        <fullName evidence="8">Two-component system, NarL family, response regulator</fullName>
    </submittedName>
</protein>
<dbReference type="Pfam" id="PF00196">
    <property type="entry name" value="GerE"/>
    <property type="match status" value="1"/>
</dbReference>
<dbReference type="AlphaFoldDB" id="A0A7R6PJ17"/>